<feature type="domain" description="Enolase N-terminal" evidence="17">
    <location>
        <begin position="4"/>
        <end position="134"/>
    </location>
</feature>
<evidence type="ECO:0000256" key="5">
    <source>
        <dbReference type="ARBA" id="ARBA00022490"/>
    </source>
</evidence>
<dbReference type="PIRSF" id="PIRSF001400">
    <property type="entry name" value="Enolase"/>
    <property type="match status" value="1"/>
</dbReference>
<evidence type="ECO:0000313" key="19">
    <source>
        <dbReference type="Proteomes" id="UP000218627"/>
    </source>
</evidence>
<keyword evidence="6 12" id="KW-0964">Secreted</keyword>
<dbReference type="SUPFAM" id="SSF51604">
    <property type="entry name" value="Enolase C-terminal domain-like"/>
    <property type="match status" value="1"/>
</dbReference>
<dbReference type="EMBL" id="OBEN01000001">
    <property type="protein sequence ID" value="SNZ10635.1"/>
    <property type="molecule type" value="Genomic_DNA"/>
</dbReference>
<dbReference type="GO" id="GO:0005576">
    <property type="term" value="C:extracellular region"/>
    <property type="evidence" value="ECO:0007669"/>
    <property type="project" value="UniProtKB-SubCell"/>
</dbReference>
<keyword evidence="10 12" id="KW-0456">Lyase</keyword>
<feature type="binding site" evidence="14">
    <location>
        <position position="387"/>
    </location>
    <ligand>
        <name>substrate</name>
    </ligand>
</feature>
<dbReference type="Pfam" id="PF03952">
    <property type="entry name" value="Enolase_N"/>
    <property type="match status" value="1"/>
</dbReference>
<gene>
    <name evidence="12" type="primary">eno</name>
    <name evidence="18" type="ORF">SAMN06265353_0008</name>
</gene>
<evidence type="ECO:0000256" key="9">
    <source>
        <dbReference type="ARBA" id="ARBA00023152"/>
    </source>
</evidence>
<keyword evidence="8 12" id="KW-0460">Magnesium</keyword>
<dbReference type="GO" id="GO:0009986">
    <property type="term" value="C:cell surface"/>
    <property type="evidence" value="ECO:0007669"/>
    <property type="project" value="UniProtKB-SubCell"/>
</dbReference>
<keyword evidence="9 12" id="KW-0324">Glycolysis</keyword>
<comment type="cofactor">
    <cofactor evidence="12">
        <name>Mg(2+)</name>
        <dbReference type="ChEBI" id="CHEBI:18420"/>
    </cofactor>
    <text evidence="12">Binds a second Mg(2+) ion via substrate during catalysis.</text>
</comment>
<feature type="binding site" evidence="12">
    <location>
        <position position="365"/>
    </location>
    <ligand>
        <name>(2R)-2-phosphoglycerate</name>
        <dbReference type="ChEBI" id="CHEBI:58289"/>
    </ligand>
</feature>
<evidence type="ECO:0000256" key="2">
    <source>
        <dbReference type="ARBA" id="ARBA00009604"/>
    </source>
</evidence>
<dbReference type="Proteomes" id="UP000218627">
    <property type="component" value="Unassembled WGS sequence"/>
</dbReference>
<dbReference type="Pfam" id="PF00113">
    <property type="entry name" value="Enolase_C"/>
    <property type="match status" value="1"/>
</dbReference>
<feature type="active site" description="Proton acceptor" evidence="12 13">
    <location>
        <position position="336"/>
    </location>
</feature>
<dbReference type="FunFam" id="3.20.20.120:FF:000001">
    <property type="entry name" value="Enolase"/>
    <property type="match status" value="1"/>
</dbReference>
<evidence type="ECO:0000256" key="1">
    <source>
        <dbReference type="ARBA" id="ARBA00005031"/>
    </source>
</evidence>
<dbReference type="PANTHER" id="PTHR11902">
    <property type="entry name" value="ENOLASE"/>
    <property type="match status" value="1"/>
</dbReference>
<dbReference type="SMART" id="SM01193">
    <property type="entry name" value="Enolase_N"/>
    <property type="match status" value="1"/>
</dbReference>
<protein>
    <recommendedName>
        <fullName evidence="4 12">Enolase</fullName>
        <ecNumber evidence="3 12">4.2.1.11</ecNumber>
    </recommendedName>
    <alternativeName>
        <fullName evidence="12">2-phospho-D-glycerate hydro-lyase</fullName>
    </alternativeName>
    <alternativeName>
        <fullName evidence="12">2-phosphoglycerate dehydratase</fullName>
    </alternativeName>
</protein>
<feature type="binding site" evidence="12">
    <location>
        <position position="366"/>
    </location>
    <ligand>
        <name>(2R)-2-phosphoglycerate</name>
        <dbReference type="ChEBI" id="CHEBI:58289"/>
    </ligand>
</feature>
<dbReference type="RefSeq" id="WP_096599812.1">
    <property type="nucleotide sequence ID" value="NZ_OBEN01000001.1"/>
</dbReference>
<dbReference type="PANTHER" id="PTHR11902:SF1">
    <property type="entry name" value="ENOLASE"/>
    <property type="match status" value="1"/>
</dbReference>
<dbReference type="PRINTS" id="PR00148">
    <property type="entry name" value="ENOLASE"/>
</dbReference>
<dbReference type="GO" id="GO:0000015">
    <property type="term" value="C:phosphopyruvate hydratase complex"/>
    <property type="evidence" value="ECO:0007669"/>
    <property type="project" value="InterPro"/>
</dbReference>
<dbReference type="SFLD" id="SFLDS00001">
    <property type="entry name" value="Enolase"/>
    <property type="match status" value="1"/>
</dbReference>
<evidence type="ECO:0000256" key="10">
    <source>
        <dbReference type="ARBA" id="ARBA00023239"/>
    </source>
</evidence>
<feature type="domain" description="Enolase C-terminal TIM barrel" evidence="16">
    <location>
        <begin position="139"/>
        <end position="424"/>
    </location>
</feature>
<dbReference type="InterPro" id="IPR029017">
    <property type="entry name" value="Enolase-like_N"/>
</dbReference>
<keyword evidence="5 12" id="KW-0963">Cytoplasm</keyword>
<evidence type="ECO:0000259" key="16">
    <source>
        <dbReference type="SMART" id="SM01192"/>
    </source>
</evidence>
<feature type="binding site" evidence="12">
    <location>
        <position position="336"/>
    </location>
    <ligand>
        <name>(2R)-2-phosphoglycerate</name>
        <dbReference type="ChEBI" id="CHEBI:58289"/>
    </ligand>
</feature>
<evidence type="ECO:0000256" key="8">
    <source>
        <dbReference type="ARBA" id="ARBA00022842"/>
    </source>
</evidence>
<dbReference type="SFLD" id="SFLDF00002">
    <property type="entry name" value="enolase"/>
    <property type="match status" value="1"/>
</dbReference>
<feature type="binding site" evidence="12">
    <location>
        <position position="163"/>
    </location>
    <ligand>
        <name>(2R)-2-phosphoglycerate</name>
        <dbReference type="ChEBI" id="CHEBI:58289"/>
    </ligand>
</feature>
<dbReference type="EC" id="4.2.1.11" evidence="3 12"/>
<dbReference type="InterPro" id="IPR020810">
    <property type="entry name" value="Enolase_C"/>
</dbReference>
<keyword evidence="19" id="KW-1185">Reference proteome</keyword>
<name>A0A285NME7_9AQUI</name>
<dbReference type="SUPFAM" id="SSF54826">
    <property type="entry name" value="Enolase N-terminal domain-like"/>
    <property type="match status" value="1"/>
</dbReference>
<evidence type="ECO:0000256" key="11">
    <source>
        <dbReference type="ARBA" id="ARBA00045763"/>
    </source>
</evidence>
<evidence type="ECO:0000256" key="3">
    <source>
        <dbReference type="ARBA" id="ARBA00012058"/>
    </source>
</evidence>
<evidence type="ECO:0000256" key="12">
    <source>
        <dbReference type="HAMAP-Rule" id="MF_00318"/>
    </source>
</evidence>
<feature type="binding site" evidence="12 15">
    <location>
        <position position="242"/>
    </location>
    <ligand>
        <name>Mg(2+)</name>
        <dbReference type="ChEBI" id="CHEBI:18420"/>
    </ligand>
</feature>
<organism evidence="18 19">
    <name type="scientific">Hydrogenobacter hydrogenophilus</name>
    <dbReference type="NCBI Taxonomy" id="35835"/>
    <lineage>
        <taxon>Bacteria</taxon>
        <taxon>Pseudomonadati</taxon>
        <taxon>Aquificota</taxon>
        <taxon>Aquificia</taxon>
        <taxon>Aquificales</taxon>
        <taxon>Aquificaceae</taxon>
        <taxon>Hydrogenobacter</taxon>
    </lineage>
</organism>
<dbReference type="GO" id="GO:0004634">
    <property type="term" value="F:phosphopyruvate hydratase activity"/>
    <property type="evidence" value="ECO:0007669"/>
    <property type="project" value="UniProtKB-UniRule"/>
</dbReference>
<evidence type="ECO:0000256" key="6">
    <source>
        <dbReference type="ARBA" id="ARBA00022525"/>
    </source>
</evidence>
<dbReference type="UniPathway" id="UPA00109">
    <property type="reaction ID" value="UER00187"/>
</dbReference>
<dbReference type="CDD" id="cd03313">
    <property type="entry name" value="enolase"/>
    <property type="match status" value="1"/>
</dbReference>
<dbReference type="FunFam" id="3.30.390.10:FF:000001">
    <property type="entry name" value="Enolase"/>
    <property type="match status" value="1"/>
</dbReference>
<dbReference type="GO" id="GO:0006096">
    <property type="term" value="P:glycolytic process"/>
    <property type="evidence" value="ECO:0007669"/>
    <property type="project" value="UniProtKB-UniRule"/>
</dbReference>
<feature type="binding site" evidence="14">
    <location>
        <position position="311"/>
    </location>
    <ligand>
        <name>substrate</name>
    </ligand>
</feature>
<dbReference type="InterPro" id="IPR000941">
    <property type="entry name" value="Enolase"/>
</dbReference>
<dbReference type="InterPro" id="IPR020811">
    <property type="entry name" value="Enolase_N"/>
</dbReference>
<accession>A0A285NME7</accession>
<evidence type="ECO:0000313" key="18">
    <source>
        <dbReference type="EMBL" id="SNZ10635.1"/>
    </source>
</evidence>
<comment type="function">
    <text evidence="11 12">Catalyzes the reversible conversion of 2-phosphoglycerate (2-PG) into phosphoenolpyruvate (PEP). It is essential for the degradation of carbohydrates via glycolysis.</text>
</comment>
<dbReference type="InterPro" id="IPR020809">
    <property type="entry name" value="Enolase_CS"/>
</dbReference>
<evidence type="ECO:0000259" key="17">
    <source>
        <dbReference type="SMART" id="SM01193"/>
    </source>
</evidence>
<feature type="binding site" evidence="12 15">
    <location>
        <position position="284"/>
    </location>
    <ligand>
        <name>Mg(2+)</name>
        <dbReference type="ChEBI" id="CHEBI:18420"/>
    </ligand>
</feature>
<dbReference type="SFLD" id="SFLDG00178">
    <property type="entry name" value="enolase"/>
    <property type="match status" value="1"/>
</dbReference>
<evidence type="ECO:0000256" key="15">
    <source>
        <dbReference type="PIRSR" id="PIRSR001400-3"/>
    </source>
</evidence>
<dbReference type="OrthoDB" id="9804716at2"/>
<feature type="binding site" evidence="14">
    <location>
        <position position="284"/>
    </location>
    <ligand>
        <name>substrate</name>
    </ligand>
</feature>
<feature type="active site" description="Proton donor" evidence="12 13">
    <location>
        <position position="205"/>
    </location>
</feature>
<dbReference type="InterPro" id="IPR036849">
    <property type="entry name" value="Enolase-like_C_sf"/>
</dbReference>
<evidence type="ECO:0000256" key="13">
    <source>
        <dbReference type="PIRSR" id="PIRSR001400-1"/>
    </source>
</evidence>
<feature type="binding site" evidence="12">
    <location>
        <position position="387"/>
    </location>
    <ligand>
        <name>(2R)-2-phosphoglycerate</name>
        <dbReference type="ChEBI" id="CHEBI:58289"/>
    </ligand>
</feature>
<evidence type="ECO:0000256" key="4">
    <source>
        <dbReference type="ARBA" id="ARBA00017068"/>
    </source>
</evidence>
<dbReference type="PROSITE" id="PS00164">
    <property type="entry name" value="ENOLASE"/>
    <property type="match status" value="1"/>
</dbReference>
<comment type="subcellular location">
    <subcellularLocation>
        <location evidence="12">Cytoplasm</location>
    </subcellularLocation>
    <subcellularLocation>
        <location evidence="12">Secreted</location>
    </subcellularLocation>
    <subcellularLocation>
        <location evidence="12">Cell surface</location>
    </subcellularLocation>
    <text evidence="12">Fractions of enolase are present in both the cytoplasm and on the cell surface.</text>
</comment>
<evidence type="ECO:0000256" key="7">
    <source>
        <dbReference type="ARBA" id="ARBA00022723"/>
    </source>
</evidence>
<dbReference type="AlphaFoldDB" id="A0A285NME7"/>
<reference evidence="19" key="1">
    <citation type="submission" date="2017-09" db="EMBL/GenBank/DDBJ databases">
        <authorList>
            <person name="Varghese N."/>
            <person name="Submissions S."/>
        </authorList>
    </citation>
    <scope>NUCLEOTIDE SEQUENCE [LARGE SCALE GENOMIC DNA]</scope>
    <source>
        <strain evidence="19">DSM 2913</strain>
    </source>
</reference>
<dbReference type="GO" id="GO:0000287">
    <property type="term" value="F:magnesium ion binding"/>
    <property type="evidence" value="ECO:0007669"/>
    <property type="project" value="UniProtKB-UniRule"/>
</dbReference>
<sequence>MSAIKKVRAREVLDSRGNPTVEVEVFLESGAVGRAIVPSGASTGEKEALELRDHDPNRYMGKGVLKAVDNVNSIIAKEIEGLESTCQQDIDSILISLDGTHNKSKLGANAILGVSMAVAKASAQELGVSLYRYLGGISANKLPVPLMNVINGGVHADNPLDLQEFMIVPVGGGSFSEALRMGVETFHTLKNLLKERGYSTNVGDEGGFAPQLENTEKALDMLMLAIENAGYTPGQDIFIALDCASSEFYYEDELYHLEGKRFSREDLCNFYSRLIEKYPIISIEDPMAEDDWEGWKLITQALGKKVQLVGDDLFVTNAELLKKGIEEGIANAILIKLNQVGTVSETLKTISLAKERGYSTIVSHRSGETEDTFISHLAVGVGSGQIKTGSASRTDRIAKYNELLRIEEELGNASKFGGKEEFWRFIS</sequence>
<comment type="pathway">
    <text evidence="1 12">Carbohydrate degradation; glycolysis; pyruvate from D-glyceraldehyde 3-phosphate: step 4/5.</text>
</comment>
<dbReference type="HAMAP" id="MF_00318">
    <property type="entry name" value="Enolase"/>
    <property type="match status" value="1"/>
</dbReference>
<dbReference type="NCBIfam" id="TIGR01060">
    <property type="entry name" value="eno"/>
    <property type="match status" value="1"/>
</dbReference>
<dbReference type="Gene3D" id="3.20.20.120">
    <property type="entry name" value="Enolase-like C-terminal domain"/>
    <property type="match status" value="1"/>
</dbReference>
<dbReference type="SMART" id="SM01192">
    <property type="entry name" value="Enolase_C"/>
    <property type="match status" value="1"/>
</dbReference>
<comment type="catalytic activity">
    <reaction evidence="12">
        <text>(2R)-2-phosphoglycerate = phosphoenolpyruvate + H2O</text>
        <dbReference type="Rhea" id="RHEA:10164"/>
        <dbReference type="ChEBI" id="CHEBI:15377"/>
        <dbReference type="ChEBI" id="CHEBI:58289"/>
        <dbReference type="ChEBI" id="CHEBI:58702"/>
        <dbReference type="EC" id="4.2.1.11"/>
    </reaction>
</comment>
<feature type="binding site" evidence="14">
    <location>
        <position position="164"/>
    </location>
    <ligand>
        <name>substrate</name>
    </ligand>
</feature>
<dbReference type="Gene3D" id="3.30.390.10">
    <property type="entry name" value="Enolase-like, N-terminal domain"/>
    <property type="match status" value="1"/>
</dbReference>
<feature type="binding site" evidence="14">
    <location>
        <position position="155"/>
    </location>
    <ligand>
        <name>substrate</name>
    </ligand>
</feature>
<comment type="similarity">
    <text evidence="2 12">Belongs to the enolase family.</text>
</comment>
<feature type="binding site" evidence="14">
    <location>
        <begin position="363"/>
        <end position="366"/>
    </location>
    <ligand>
        <name>substrate</name>
    </ligand>
</feature>
<feature type="binding site" evidence="12 15">
    <location>
        <position position="311"/>
    </location>
    <ligand>
        <name>Mg(2+)</name>
        <dbReference type="ChEBI" id="CHEBI:18420"/>
    </ligand>
</feature>
<keyword evidence="7 12" id="KW-0479">Metal-binding</keyword>
<evidence type="ECO:0000256" key="14">
    <source>
        <dbReference type="PIRSR" id="PIRSR001400-2"/>
    </source>
</evidence>
<comment type="cofactor">
    <cofactor evidence="15">
        <name>Mg(2+)</name>
        <dbReference type="ChEBI" id="CHEBI:18420"/>
    </cofactor>
    <text evidence="15">Mg(2+) is required for catalysis and for stabilizing the dimer.</text>
</comment>
<proteinExistence type="inferred from homology"/>